<dbReference type="PANTHER" id="PTHR28234">
    <property type="entry name" value="NUCLEAR CONTROL OF ATPASE PROTEIN 2"/>
    <property type="match status" value="1"/>
</dbReference>
<evidence type="ECO:0000256" key="1">
    <source>
        <dbReference type="ARBA" id="ARBA00004225"/>
    </source>
</evidence>
<name>A0A6G1H2D1_9PEZI</name>
<keyword evidence="3 6" id="KW-1133">Transmembrane helix</keyword>
<feature type="transmembrane region" description="Helical" evidence="6">
    <location>
        <begin position="546"/>
        <end position="567"/>
    </location>
</feature>
<dbReference type="EMBL" id="ML977153">
    <property type="protein sequence ID" value="KAF1987212.1"/>
    <property type="molecule type" value="Genomic_DNA"/>
</dbReference>
<keyword evidence="4" id="KW-0496">Mitochondrion</keyword>
<keyword evidence="8" id="KW-1185">Reference proteome</keyword>
<evidence type="ECO:0000313" key="8">
    <source>
        <dbReference type="Proteomes" id="UP000800041"/>
    </source>
</evidence>
<keyword evidence="2 6" id="KW-0812">Transmembrane</keyword>
<evidence type="ECO:0000256" key="4">
    <source>
        <dbReference type="ARBA" id="ARBA00023128"/>
    </source>
</evidence>
<feature type="transmembrane region" description="Helical" evidence="6">
    <location>
        <begin position="380"/>
        <end position="399"/>
    </location>
</feature>
<dbReference type="InterPro" id="IPR013946">
    <property type="entry name" value="NCA2-like"/>
</dbReference>
<dbReference type="Pfam" id="PF08637">
    <property type="entry name" value="NCA2"/>
    <property type="match status" value="1"/>
</dbReference>
<evidence type="ECO:0000256" key="3">
    <source>
        <dbReference type="ARBA" id="ARBA00022989"/>
    </source>
</evidence>
<accession>A0A6G1H2D1</accession>
<dbReference type="Proteomes" id="UP000800041">
    <property type="component" value="Unassembled WGS sequence"/>
</dbReference>
<organism evidence="7 8">
    <name type="scientific">Aulographum hederae CBS 113979</name>
    <dbReference type="NCBI Taxonomy" id="1176131"/>
    <lineage>
        <taxon>Eukaryota</taxon>
        <taxon>Fungi</taxon>
        <taxon>Dikarya</taxon>
        <taxon>Ascomycota</taxon>
        <taxon>Pezizomycotina</taxon>
        <taxon>Dothideomycetes</taxon>
        <taxon>Pleosporomycetidae</taxon>
        <taxon>Aulographales</taxon>
        <taxon>Aulographaceae</taxon>
    </lineage>
</organism>
<sequence>MSFVADQVRRIDNQLDRLQLSSFTARSDSWEGRTFTAQEAHDPATASRISELQLLVKTLSATTYPRNPLIAIDRVRTLLNQAKISSTCTTCQGFDQESEDTSITPSSDPTYEHELEWLVVQKATAQVYGQVLNTILEQTIPLSNDIYYWDDILGSYRYSGLYSIQTSPLRLWRWSQEVYADARQRGGALAEDFTQVSLTERWKQFYWLVKEAVNERSLLDVQKRVVSPLARVRNEARKKQDALKKLRVMNANALGVLLGEGLSNECNNDEGTSSPHEISSLKEHKHKWRASVTKSISLIDAVLSNVNDAELSIGSFDNAIDSATTNDPYFKIQTGDTAMLRPAEVADRLKDLLSNRLPFYQTTFREATKKSGRPSRLIRYWFPAIALLLSSGTILRIVVNRKAEIITWIQEFGSTVIDFWTNWVVEPTKKVIGTIRHDEGSEVSIMSKKSLEGDRASLERMVVDFAKDNPNGTTMGEAELADLKLKVKEGDLTPVLKAYEKDLQKPFVGTIRGNLVRALLIQIQKTKVDVEVAMGGIDSLLKSQELVFGFVGLTPGILVMIGVSRWLSSMFGNRAGLKRGEKKGHMIKELRNIDRILAAATPTDFGELFYKDHGLLLCEVHVLRQSASRLFPRQVFRDFLEDIDDLVDIRTGVQRQMKVVDRIRWAYAKWL</sequence>
<keyword evidence="5 6" id="KW-0472">Membrane</keyword>
<proteinExistence type="predicted"/>
<reference evidence="7" key="1">
    <citation type="journal article" date="2020" name="Stud. Mycol.">
        <title>101 Dothideomycetes genomes: a test case for predicting lifestyles and emergence of pathogens.</title>
        <authorList>
            <person name="Haridas S."/>
            <person name="Albert R."/>
            <person name="Binder M."/>
            <person name="Bloem J."/>
            <person name="Labutti K."/>
            <person name="Salamov A."/>
            <person name="Andreopoulos B."/>
            <person name="Baker S."/>
            <person name="Barry K."/>
            <person name="Bills G."/>
            <person name="Bluhm B."/>
            <person name="Cannon C."/>
            <person name="Castanera R."/>
            <person name="Culley D."/>
            <person name="Daum C."/>
            <person name="Ezra D."/>
            <person name="Gonzalez J."/>
            <person name="Henrissat B."/>
            <person name="Kuo A."/>
            <person name="Liang C."/>
            <person name="Lipzen A."/>
            <person name="Lutzoni F."/>
            <person name="Magnuson J."/>
            <person name="Mondo S."/>
            <person name="Nolan M."/>
            <person name="Ohm R."/>
            <person name="Pangilinan J."/>
            <person name="Park H.-J."/>
            <person name="Ramirez L."/>
            <person name="Alfaro M."/>
            <person name="Sun H."/>
            <person name="Tritt A."/>
            <person name="Yoshinaga Y."/>
            <person name="Zwiers L.-H."/>
            <person name="Turgeon B."/>
            <person name="Goodwin S."/>
            <person name="Spatafora J."/>
            <person name="Crous P."/>
            <person name="Grigoriev I."/>
        </authorList>
    </citation>
    <scope>NUCLEOTIDE SEQUENCE</scope>
    <source>
        <strain evidence="7">CBS 113979</strain>
    </source>
</reference>
<evidence type="ECO:0000256" key="2">
    <source>
        <dbReference type="ARBA" id="ARBA00022692"/>
    </source>
</evidence>
<gene>
    <name evidence="7" type="ORF">K402DRAFT_453698</name>
</gene>
<dbReference type="PANTHER" id="PTHR28234:SF1">
    <property type="entry name" value="NUCLEAR CONTROL OF ATPASE PROTEIN 2"/>
    <property type="match status" value="1"/>
</dbReference>
<dbReference type="GO" id="GO:0005741">
    <property type="term" value="C:mitochondrial outer membrane"/>
    <property type="evidence" value="ECO:0007669"/>
    <property type="project" value="TreeGrafter"/>
</dbReference>
<comment type="subcellular location">
    <subcellularLocation>
        <location evidence="1">Mitochondrion membrane</location>
        <topology evidence="1">Multi-pass membrane protein</topology>
    </subcellularLocation>
</comment>
<protein>
    <submittedName>
        <fullName evidence="7">NCA2-domain-containing protein</fullName>
    </submittedName>
</protein>
<evidence type="ECO:0000313" key="7">
    <source>
        <dbReference type="EMBL" id="KAF1987212.1"/>
    </source>
</evidence>
<dbReference type="OrthoDB" id="413313at2759"/>
<evidence type="ECO:0000256" key="5">
    <source>
        <dbReference type="ARBA" id="ARBA00023136"/>
    </source>
</evidence>
<dbReference type="AlphaFoldDB" id="A0A6G1H2D1"/>
<evidence type="ECO:0000256" key="6">
    <source>
        <dbReference type="SAM" id="Phobius"/>
    </source>
</evidence>